<evidence type="ECO:0000259" key="1">
    <source>
        <dbReference type="PROSITE" id="PS50041"/>
    </source>
</evidence>
<dbReference type="InterPro" id="IPR016186">
    <property type="entry name" value="C-type_lectin-like/link_sf"/>
</dbReference>
<feature type="domain" description="C-type lectin" evidence="1">
    <location>
        <begin position="347"/>
        <end position="487"/>
    </location>
</feature>
<protein>
    <recommendedName>
        <fullName evidence="1">C-type lectin domain-containing protein</fullName>
    </recommendedName>
</protein>
<dbReference type="PROSITE" id="PS50041">
    <property type="entry name" value="C_TYPE_LECTIN_2"/>
    <property type="match status" value="1"/>
</dbReference>
<feature type="non-terminal residue" evidence="2">
    <location>
        <position position="746"/>
    </location>
</feature>
<gene>
    <name evidence="2" type="ORF">METZ01_LOCUS158889</name>
</gene>
<dbReference type="AlphaFoldDB" id="A0A382AWX8"/>
<organism evidence="2">
    <name type="scientific">marine metagenome</name>
    <dbReference type="NCBI Taxonomy" id="408172"/>
    <lineage>
        <taxon>unclassified sequences</taxon>
        <taxon>metagenomes</taxon>
        <taxon>ecological metagenomes</taxon>
    </lineage>
</organism>
<dbReference type="SUPFAM" id="SSF56436">
    <property type="entry name" value="C-type lectin-like"/>
    <property type="match status" value="1"/>
</dbReference>
<dbReference type="InterPro" id="IPR001304">
    <property type="entry name" value="C-type_lectin-like"/>
</dbReference>
<dbReference type="InterPro" id="IPR016187">
    <property type="entry name" value="CTDL_fold"/>
</dbReference>
<dbReference type="Gene3D" id="3.10.100.10">
    <property type="entry name" value="Mannose-Binding Protein A, subunit A"/>
    <property type="match status" value="1"/>
</dbReference>
<proteinExistence type="predicted"/>
<accession>A0A382AWX8</accession>
<reference evidence="2" key="1">
    <citation type="submission" date="2018-05" db="EMBL/GenBank/DDBJ databases">
        <authorList>
            <person name="Lanie J.A."/>
            <person name="Ng W.-L."/>
            <person name="Kazmierczak K.M."/>
            <person name="Andrzejewski T.M."/>
            <person name="Davidsen T.M."/>
            <person name="Wayne K.J."/>
            <person name="Tettelin H."/>
            <person name="Glass J.I."/>
            <person name="Rusch D."/>
            <person name="Podicherti R."/>
            <person name="Tsui H.-C.T."/>
            <person name="Winkler M.E."/>
        </authorList>
    </citation>
    <scope>NUCLEOTIDE SEQUENCE</scope>
</reference>
<feature type="non-terminal residue" evidence="2">
    <location>
        <position position="1"/>
    </location>
</feature>
<dbReference type="EMBL" id="UINC01027193">
    <property type="protein sequence ID" value="SVB06035.1"/>
    <property type="molecule type" value="Genomic_DNA"/>
</dbReference>
<name>A0A382AWX8_9ZZZZ</name>
<evidence type="ECO:0000313" key="2">
    <source>
        <dbReference type="EMBL" id="SVB06035.1"/>
    </source>
</evidence>
<sequence>DNNTFGITINTEDAFKNESYAGGDNGSIQDLAIIYKWSERMRTLAVNDFYITNTAGDVIAGYDKELDQEIDAVTGHTLNKLILSDLEENTVIVKINAANVLDYAGNSIDGTTDDGAENDIYEFKFTHDYTPPTISSISARGNVSSTAIVQSSKYKGNDGSIEDINFEFTWSDNISSTVTNFVEASVNVNITGFNDDNNPVFTAIFTEVNMNVQPPGKIIEIVVDGTAVKDDAGNLSTDTKIFSFLYDTFHPEVTISVEGETAGEIGSNDYNHRGSEGLGDDETFTLTIEINDIMPVDFISGHISKTNFTVPDGDGVFTPQVNVNSNLYDFYGIFMTDTDDHSYKNVYYNTKSTASWTTQNNNALDQGTETANPRVASAHLVAIESQNENTYIKKIGELFNPYTMIIGATDNGDEANEGNWKWQYSADSPIIFGTGAGDAFALATPGEGDPDPWYQNWNSDEPNNSGEAGEDYGYFFTDGSRNGKWNDGGVVNSHAILEIEEDQMNKYTMTIVPSEEGVITIEVPASLGMTDAAGNLTEDDDIGHNDNPFTFTYDRTGPLASITTEINPRDTDRTPAIVLNVSDNVAIGNTDGIDNDDDSEIDEGDEDNWVYIVAIVTIDGAIAPVFISFEEDNWVNPAFTYASTALEDDFVGMPPFYPANGTDVTIHLALDASGTGFEDGTYSDLIFRFFDRAGNETDLNGLEEGIQSLIAREFVIDNSGPEILTWTVTGVTSTTEIDEDDYYNGN</sequence>